<sequence>MDTTTEMMDSSSQGEYVYERVLIFEKVDGSETSIAVIITPPGSEAHLQPGAAFNDQGQLTQEWGPIVWSAVFNSGPVDGCLVCFEIEDVGDRPEGSEEVALSALYEYKLDQFSSPSTILGKGVWMLSTGVLRTDGGASGMEDRVVSWNSARTFAYVTDDIVSPEPSLPSIVSSGDSVNDDGPSTPD</sequence>
<dbReference type="OrthoDB" id="3635377at2759"/>
<evidence type="ECO:0000256" key="1">
    <source>
        <dbReference type="SAM" id="MobiDB-lite"/>
    </source>
</evidence>
<dbReference type="EMBL" id="PNEN01000504">
    <property type="protein sequence ID" value="PPJ56888.1"/>
    <property type="molecule type" value="Genomic_DNA"/>
</dbReference>
<dbReference type="Proteomes" id="UP000237631">
    <property type="component" value="Unassembled WGS sequence"/>
</dbReference>
<name>A0A2S6CAY3_9PEZI</name>
<proteinExistence type="predicted"/>
<feature type="region of interest" description="Disordered" evidence="1">
    <location>
        <begin position="164"/>
        <end position="186"/>
    </location>
</feature>
<keyword evidence="3" id="KW-1185">Reference proteome</keyword>
<evidence type="ECO:0000313" key="3">
    <source>
        <dbReference type="Proteomes" id="UP000237631"/>
    </source>
</evidence>
<accession>A0A2S6CAY3</accession>
<organism evidence="2 3">
    <name type="scientific">Cercospora berteroae</name>
    <dbReference type="NCBI Taxonomy" id="357750"/>
    <lineage>
        <taxon>Eukaryota</taxon>
        <taxon>Fungi</taxon>
        <taxon>Dikarya</taxon>
        <taxon>Ascomycota</taxon>
        <taxon>Pezizomycotina</taxon>
        <taxon>Dothideomycetes</taxon>
        <taxon>Dothideomycetidae</taxon>
        <taxon>Mycosphaerellales</taxon>
        <taxon>Mycosphaerellaceae</taxon>
        <taxon>Cercospora</taxon>
    </lineage>
</organism>
<gene>
    <name evidence="2" type="ORF">CBER1_02233</name>
</gene>
<reference evidence="3" key="1">
    <citation type="journal article" date="2017" name="bioRxiv">
        <title>Conservation of a gene cluster reveals novel cercosporin biosynthetic mechanisms and extends production to the genus Colletotrichum.</title>
        <authorList>
            <person name="de Jonge R."/>
            <person name="Ebert M.K."/>
            <person name="Huitt-Roehl C.R."/>
            <person name="Pal P."/>
            <person name="Suttle J.C."/>
            <person name="Spanner R.E."/>
            <person name="Neubauer J.D."/>
            <person name="Jurick W.M.II."/>
            <person name="Stott K.A."/>
            <person name="Secor G.A."/>
            <person name="Thomma B.P.H.J."/>
            <person name="Van de Peer Y."/>
            <person name="Townsend C.A."/>
            <person name="Bolton M.D."/>
        </authorList>
    </citation>
    <scope>NUCLEOTIDE SEQUENCE [LARGE SCALE GENOMIC DNA]</scope>
    <source>
        <strain evidence="3">CBS538.71</strain>
    </source>
</reference>
<comment type="caution">
    <text evidence="2">The sequence shown here is derived from an EMBL/GenBank/DDBJ whole genome shotgun (WGS) entry which is preliminary data.</text>
</comment>
<dbReference type="AlphaFoldDB" id="A0A2S6CAY3"/>
<protein>
    <submittedName>
        <fullName evidence="2">Uncharacterized protein</fullName>
    </submittedName>
</protein>
<evidence type="ECO:0000313" key="2">
    <source>
        <dbReference type="EMBL" id="PPJ56888.1"/>
    </source>
</evidence>